<sequence>MSTVGVPSGTIAYEDTGGDGPVMVFGHGLLMDGRQWRKVLPQLPEYRCITPTLPMGAHTSPMRHDADLTETGMANILADFLDALDLDDVTLVLNDWGGGQFMISEGRDKRIGRMVLASVTAFDNYPPEPARPAALLCRMPGGGWVLSRMLGTRFFRHSRRAYGAMAKSGLPDELFDAWFAPAVENPAIRRDLVKFATGAPPRARLLEMSEQMRTFDRPVLVIWAREDRMMPLEHADRLVELYPDATKIVVDDSWTLIPEDQPAAMAQALRDFVSLSPRES</sequence>
<organism evidence="2 3">
    <name type="scientific">Mycolicibacterium gilvum</name>
    <dbReference type="NCBI Taxonomy" id="1804"/>
    <lineage>
        <taxon>Bacteria</taxon>
        <taxon>Bacillati</taxon>
        <taxon>Actinomycetota</taxon>
        <taxon>Actinomycetes</taxon>
        <taxon>Mycobacteriales</taxon>
        <taxon>Mycobacteriaceae</taxon>
        <taxon>Mycolicibacterium</taxon>
    </lineage>
</organism>
<feature type="domain" description="AB hydrolase-1" evidence="1">
    <location>
        <begin position="21"/>
        <end position="253"/>
    </location>
</feature>
<name>A0A378SMA4_9MYCO</name>
<dbReference type="InterPro" id="IPR000073">
    <property type="entry name" value="AB_hydrolase_1"/>
</dbReference>
<evidence type="ECO:0000313" key="3">
    <source>
        <dbReference type="Proteomes" id="UP000254291"/>
    </source>
</evidence>
<protein>
    <submittedName>
        <fullName evidence="2">Alpha/beta hydrolase fold protein</fullName>
    </submittedName>
</protein>
<evidence type="ECO:0000313" key="2">
    <source>
        <dbReference type="EMBL" id="STZ43929.1"/>
    </source>
</evidence>
<dbReference type="GO" id="GO:0016020">
    <property type="term" value="C:membrane"/>
    <property type="evidence" value="ECO:0007669"/>
    <property type="project" value="TreeGrafter"/>
</dbReference>
<accession>A0A378SMA4</accession>
<keyword evidence="2" id="KW-0378">Hydrolase</keyword>
<dbReference type="InterPro" id="IPR029058">
    <property type="entry name" value="AB_hydrolase_fold"/>
</dbReference>
<dbReference type="PANTHER" id="PTHR43798:SF33">
    <property type="entry name" value="HYDROLASE, PUTATIVE (AFU_ORTHOLOGUE AFUA_2G14860)-RELATED"/>
    <property type="match status" value="1"/>
</dbReference>
<dbReference type="Pfam" id="PF00561">
    <property type="entry name" value="Abhydrolase_1"/>
    <property type="match status" value="1"/>
</dbReference>
<gene>
    <name evidence="2" type="ORF">NCTC10742_03159</name>
</gene>
<dbReference type="Gene3D" id="3.40.50.1820">
    <property type="entry name" value="alpha/beta hydrolase"/>
    <property type="match status" value="1"/>
</dbReference>
<proteinExistence type="predicted"/>
<dbReference type="EMBL" id="UGQM01000001">
    <property type="protein sequence ID" value="STZ43929.1"/>
    <property type="molecule type" value="Genomic_DNA"/>
</dbReference>
<dbReference type="RefSeq" id="WP_011894097.1">
    <property type="nucleotide sequence ID" value="NZ_JACKST010000082.1"/>
</dbReference>
<dbReference type="InterPro" id="IPR050266">
    <property type="entry name" value="AB_hydrolase_sf"/>
</dbReference>
<evidence type="ECO:0000259" key="1">
    <source>
        <dbReference type="Pfam" id="PF00561"/>
    </source>
</evidence>
<dbReference type="Proteomes" id="UP000254291">
    <property type="component" value="Unassembled WGS sequence"/>
</dbReference>
<dbReference type="SUPFAM" id="SSF53474">
    <property type="entry name" value="alpha/beta-Hydrolases"/>
    <property type="match status" value="1"/>
</dbReference>
<dbReference type="PANTHER" id="PTHR43798">
    <property type="entry name" value="MONOACYLGLYCEROL LIPASE"/>
    <property type="match status" value="1"/>
</dbReference>
<dbReference type="GO" id="GO:0016787">
    <property type="term" value="F:hydrolase activity"/>
    <property type="evidence" value="ECO:0007669"/>
    <property type="project" value="UniProtKB-KW"/>
</dbReference>
<reference evidence="2 3" key="1">
    <citation type="submission" date="2018-06" db="EMBL/GenBank/DDBJ databases">
        <authorList>
            <consortium name="Pathogen Informatics"/>
            <person name="Doyle S."/>
        </authorList>
    </citation>
    <scope>NUCLEOTIDE SEQUENCE [LARGE SCALE GENOMIC DNA]</scope>
    <source>
        <strain evidence="2 3">NCTC10742</strain>
    </source>
</reference>
<dbReference type="AlphaFoldDB" id="A0A378SMA4"/>